<dbReference type="EMBL" id="CP080647">
    <property type="protein sequence ID" value="QYX79168.1"/>
    <property type="molecule type" value="Genomic_DNA"/>
</dbReference>
<keyword evidence="1" id="KW-0472">Membrane</keyword>
<evidence type="ECO:0008006" key="4">
    <source>
        <dbReference type="Google" id="ProtNLM"/>
    </source>
</evidence>
<evidence type="ECO:0000313" key="2">
    <source>
        <dbReference type="EMBL" id="QYX79168.1"/>
    </source>
</evidence>
<keyword evidence="3" id="KW-1185">Reference proteome</keyword>
<proteinExistence type="predicted"/>
<sequence length="125" mass="13001">MNWPILIIGAAVGVAGTAFLLVGLLLFLRGSSRDTARATAAEGQQSVWDVIWWLLKKSFAIAFGGDKYSPAQRGMAQGLLIIGIGLLMLLGGLGMIAGAVAADQAKTQAVEVLAPSSASFESRQL</sequence>
<gene>
    <name evidence="2" type="ORF">K1J60_23985</name>
</gene>
<evidence type="ECO:0000313" key="3">
    <source>
        <dbReference type="Proteomes" id="UP000827138"/>
    </source>
</evidence>
<organism evidence="2 3">
    <name type="scientific">Streptomyces akebiae</name>
    <dbReference type="NCBI Taxonomy" id="2865673"/>
    <lineage>
        <taxon>Bacteria</taxon>
        <taxon>Bacillati</taxon>
        <taxon>Actinomycetota</taxon>
        <taxon>Actinomycetes</taxon>
        <taxon>Kitasatosporales</taxon>
        <taxon>Streptomycetaceae</taxon>
        <taxon>Streptomyces</taxon>
    </lineage>
</organism>
<evidence type="ECO:0000256" key="1">
    <source>
        <dbReference type="SAM" id="Phobius"/>
    </source>
</evidence>
<keyword evidence="1" id="KW-0812">Transmembrane</keyword>
<dbReference type="Proteomes" id="UP000827138">
    <property type="component" value="Chromosome"/>
</dbReference>
<reference evidence="2 3" key="1">
    <citation type="submission" date="2021-08" db="EMBL/GenBank/DDBJ databases">
        <authorList>
            <person name="Ping M."/>
        </authorList>
    </citation>
    <scope>NUCLEOTIDE SEQUENCE [LARGE SCALE GENOMIC DNA]</scope>
    <source>
        <strain evidence="2 3">MG28</strain>
    </source>
</reference>
<name>A0ABX8XU52_9ACTN</name>
<dbReference type="RefSeq" id="WP_220647979.1">
    <property type="nucleotide sequence ID" value="NZ_CP080647.1"/>
</dbReference>
<accession>A0ABX8XU52</accession>
<keyword evidence="1" id="KW-1133">Transmembrane helix</keyword>
<feature type="transmembrane region" description="Helical" evidence="1">
    <location>
        <begin position="6"/>
        <end position="28"/>
    </location>
</feature>
<protein>
    <recommendedName>
        <fullName evidence="4">Integral membrane protein</fullName>
    </recommendedName>
</protein>
<feature type="transmembrane region" description="Helical" evidence="1">
    <location>
        <begin position="79"/>
        <end position="102"/>
    </location>
</feature>